<dbReference type="CDD" id="cd02440">
    <property type="entry name" value="AdoMet_MTases"/>
    <property type="match status" value="1"/>
</dbReference>
<dbReference type="SUPFAM" id="SSF53335">
    <property type="entry name" value="S-adenosyl-L-methionine-dependent methyltransferases"/>
    <property type="match status" value="1"/>
</dbReference>
<dbReference type="STRING" id="1760988.SAMN02949497_3853"/>
<dbReference type="RefSeq" id="WP_176225294.1">
    <property type="nucleotide sequence ID" value="NZ_FXAM01000001.1"/>
</dbReference>
<keyword evidence="2" id="KW-1185">Reference proteome</keyword>
<keyword evidence="1" id="KW-0808">Transferase</keyword>
<sequence length="253" mass="28127">MESGSIEALHRGKTGKVSDKWSSYLAYYDRLFRPWRDHPVRLLEIGVQNGGSLETWARYFHAAAILVGCDIDPRCAALRYEDPRITVVVGDANGEDARQRIAALAPQFDIVIDDGSHRSADIIQAFVGYFPRLAPGGVYVIEDTHCLYMDDFGGGLLNEVAAHAFFKRLTDVVNFQFWSGQATLNTHLHTFFPVKDTPAFILDGWIDAIEFRNSLIVVHKARMPGHDKLGERVMVGSVAQVQTWGGLFGDGST</sequence>
<dbReference type="GO" id="GO:0032259">
    <property type="term" value="P:methylation"/>
    <property type="evidence" value="ECO:0007669"/>
    <property type="project" value="UniProtKB-KW"/>
</dbReference>
<dbReference type="Proteomes" id="UP000192923">
    <property type="component" value="Unassembled WGS sequence"/>
</dbReference>
<protein>
    <submittedName>
        <fullName evidence="1">Methyltransferase domain-containing protein</fullName>
    </submittedName>
</protein>
<dbReference type="GO" id="GO:0008168">
    <property type="term" value="F:methyltransferase activity"/>
    <property type="evidence" value="ECO:0007669"/>
    <property type="project" value="UniProtKB-KW"/>
</dbReference>
<dbReference type="InterPro" id="IPR029063">
    <property type="entry name" value="SAM-dependent_MTases_sf"/>
</dbReference>
<accession>A0A1Y6D6J4</accession>
<dbReference type="Pfam" id="PF13578">
    <property type="entry name" value="Methyltransf_24"/>
    <property type="match status" value="1"/>
</dbReference>
<organism evidence="1 2">
    <name type="scientific">Methylomagnum ishizawai</name>
    <dbReference type="NCBI Taxonomy" id="1760988"/>
    <lineage>
        <taxon>Bacteria</taxon>
        <taxon>Pseudomonadati</taxon>
        <taxon>Pseudomonadota</taxon>
        <taxon>Gammaproteobacteria</taxon>
        <taxon>Methylococcales</taxon>
        <taxon>Methylococcaceae</taxon>
        <taxon>Methylomagnum</taxon>
    </lineage>
</organism>
<dbReference type="Gene3D" id="3.40.50.150">
    <property type="entry name" value="Vaccinia Virus protein VP39"/>
    <property type="match status" value="1"/>
</dbReference>
<evidence type="ECO:0000313" key="2">
    <source>
        <dbReference type="Proteomes" id="UP000192923"/>
    </source>
</evidence>
<dbReference type="EMBL" id="FXAM01000001">
    <property type="protein sequence ID" value="SMF96453.1"/>
    <property type="molecule type" value="Genomic_DNA"/>
</dbReference>
<dbReference type="AlphaFoldDB" id="A0A1Y6D6J4"/>
<gene>
    <name evidence="1" type="ORF">SAMN02949497_3853</name>
</gene>
<keyword evidence="1" id="KW-0489">Methyltransferase</keyword>
<evidence type="ECO:0000313" key="1">
    <source>
        <dbReference type="EMBL" id="SMF96453.1"/>
    </source>
</evidence>
<proteinExistence type="predicted"/>
<name>A0A1Y6D6J4_9GAMM</name>
<reference evidence="1 2" key="1">
    <citation type="submission" date="2016-12" db="EMBL/GenBank/DDBJ databases">
        <authorList>
            <person name="Song W.-J."/>
            <person name="Kurnit D.M."/>
        </authorList>
    </citation>
    <scope>NUCLEOTIDE SEQUENCE [LARGE SCALE GENOMIC DNA]</scope>
    <source>
        <strain evidence="1 2">175</strain>
    </source>
</reference>